<keyword evidence="2" id="KW-0472">Membrane</keyword>
<keyword evidence="5" id="KW-1185">Reference proteome</keyword>
<feature type="compositionally biased region" description="Polar residues" evidence="1">
    <location>
        <begin position="1488"/>
        <end position="1504"/>
    </location>
</feature>
<feature type="transmembrane region" description="Helical" evidence="2">
    <location>
        <begin position="32"/>
        <end position="51"/>
    </location>
</feature>
<feature type="compositionally biased region" description="Polar residues" evidence="1">
    <location>
        <begin position="1422"/>
        <end position="1431"/>
    </location>
</feature>
<feature type="compositionally biased region" description="Low complexity" evidence="1">
    <location>
        <begin position="491"/>
        <end position="510"/>
    </location>
</feature>
<feature type="region of interest" description="Disordered" evidence="1">
    <location>
        <begin position="1146"/>
        <end position="1172"/>
    </location>
</feature>
<evidence type="ECO:0000313" key="5">
    <source>
        <dbReference type="Proteomes" id="UP000054266"/>
    </source>
</evidence>
<protein>
    <recommendedName>
        <fullName evidence="6">PXA domain-containing protein</fullName>
    </recommendedName>
</protein>
<feature type="chain" id="PRO_5002258059" description="PXA domain-containing protein" evidence="3">
    <location>
        <begin position="23"/>
        <end position="1525"/>
    </location>
</feature>
<evidence type="ECO:0008006" key="6">
    <source>
        <dbReference type="Google" id="ProtNLM"/>
    </source>
</evidence>
<feature type="region of interest" description="Disordered" evidence="1">
    <location>
        <begin position="947"/>
        <end position="976"/>
    </location>
</feature>
<feature type="region of interest" description="Disordered" evidence="1">
    <location>
        <begin position="393"/>
        <end position="442"/>
    </location>
</feature>
<proteinExistence type="predicted"/>
<sequence>MRHFSFTVVLLSLLSVLGAVGAWPDFHNHPELIVGTLGFLGCATFFGLNLLRSVREYEEEVPAIGSDEEVFEDFWGSALPPLPTSTTTTDSTPTIAQTDLLPSPTQEAPRSFYTIFEFDPPETVTLFSGSPPVPKVVVAEVYDNSTIIGTEIIVRLADVEENFQNFTFIAPTPSPVTAPTTYPDATWGVNTPTPDSTHLNTTSSKWALPTFFIHILQDSRLKPFVESARRKLNFFWGLRNTLFGPFIRLLPVRPQTLGFVLVSVKLLNLWLPGMARRRRRLTDRYAPRFAAILQRLGWFDASEQTPQLAIGAGSGAGPQMEHSTGEVEAIVQTLVLCISIIERQLVDMGYQEESQVDNRDFVNAVEEQVPVVEQASVPAGLSGFIMRPLPPPSRLRTAAASTDISPGASTPVERTTLEPSSQPSSQPPKLPAFASTHSTAPIADHIRRRRLPIILYKDMKRRPLISPTDQGENGDVLPSQADPKKSLRDISGAASADPSASASASVSAKNSSAINDTVLVPVSASVGVAPCSADQQPAAQPDLKAANLSTGSDMQPQLKETDIKKAKARSTTGSEFGPQLEEDSPRYRVEFLARRFQENYGVKDADPAQLHRFLDFFGLWDAVNQVHAKDLYQQWLHFQAHEEKTSEETRQAAAIAPKVVSIEAESSSVVKNLGTSTDSAQPADATAAPQSTDVVPALPPKINSAQRSLLRDTVRHRLKKDFGVNDVDSKSVEQFFDIYGWHKLSLESLSEVCTAWLVWEAEETAKAAVVTSNRQPHAPAATSGGEQTVASAAEPASTEVVSKSASSETVDDEEDGTNADGKRKLRKAEEDLPPISHVKDDSDDDDDDDQHGPPPPPSSGAVVARTSSVETRPAEERNNATPVSGGDNGSSNNQASTHPAAPAPVTAASPWPVFNGFQFNVQTRLPERPVYQVSDEDKIFNIITDTVGASTHRRSALRNQGQDPDEVQPRFKHGSRARIAENFDGSPITETRHFRAQEPPARIQRAAEMDIDAEGQEATGAPAPAPAQQASVQSFPAVPEFSAEMEGVESDTVCPAHPEVQQQQSAMSFRQPVQVGSPYNVVPPFSEPLVQDQQETMVEEQTPSNAALFDVTPPNQVASDQAQLGQYYPHGYTTLGTTEWNNPEAIDEQDRQRQQQPQQQPIVLQGQDWSDPDDFFNSIGLSPNATGPGLNVDMAGEMPEIQALLDSLLPTSRTEYDPNQPQARMEEFEMNTRAEGARSSQDAPQAAPIPMQPAAGDLPHGDPSEWAGLPNASDFVGEPSGMTTEAPASATQPVMSPWDHAKLRAAIQSIQSGSSQNNADQLLGSHYSYEEPIIDDRTDEQREWGVPSKNRISKQYEGHVQRKKLRPRSRLMVQQANPAQTNPFSNLLRPQSNTAVNLEDIQIPAGLAAALQLRHNQNLRAGISQPDQQPTHPHESHASGELSPAPGHGDDDSSPNFIQDEKNADDDNVTDVPDLNEEERGQIRAHLQGQSPISSEAPQSPATHSSHRHNISFEDSVENYLYDSP</sequence>
<keyword evidence="3" id="KW-0732">Signal</keyword>
<dbReference type="Proteomes" id="UP000054266">
    <property type="component" value="Unassembled WGS sequence"/>
</dbReference>
<keyword evidence="2" id="KW-1133">Transmembrane helix</keyword>
<feature type="compositionally biased region" description="Polar residues" evidence="1">
    <location>
        <begin position="399"/>
        <end position="408"/>
    </location>
</feature>
<feature type="compositionally biased region" description="Low complexity" evidence="1">
    <location>
        <begin position="1241"/>
        <end position="1255"/>
    </location>
</feature>
<evidence type="ECO:0000256" key="2">
    <source>
        <dbReference type="SAM" id="Phobius"/>
    </source>
</evidence>
<feature type="region of interest" description="Disordered" evidence="1">
    <location>
        <begin position="464"/>
        <end position="510"/>
    </location>
</feature>
<evidence type="ECO:0000256" key="1">
    <source>
        <dbReference type="SAM" id="MobiDB-lite"/>
    </source>
</evidence>
<feature type="region of interest" description="Disordered" evidence="1">
    <location>
        <begin position="770"/>
        <end position="911"/>
    </location>
</feature>
<feature type="compositionally biased region" description="Acidic residues" evidence="1">
    <location>
        <begin position="1463"/>
        <end position="1477"/>
    </location>
</feature>
<reference evidence="4 5" key="1">
    <citation type="submission" date="2015-01" db="EMBL/GenBank/DDBJ databases">
        <title>The Genome Sequence of Capronia semiimmersa CBS27337.</title>
        <authorList>
            <consortium name="The Broad Institute Genomics Platform"/>
            <person name="Cuomo C."/>
            <person name="de Hoog S."/>
            <person name="Gorbushina A."/>
            <person name="Stielow B."/>
            <person name="Teixiera M."/>
            <person name="Abouelleil A."/>
            <person name="Chapman S.B."/>
            <person name="Priest M."/>
            <person name="Young S.K."/>
            <person name="Wortman J."/>
            <person name="Nusbaum C."/>
            <person name="Birren B."/>
        </authorList>
    </citation>
    <scope>NUCLEOTIDE SEQUENCE [LARGE SCALE GENOMIC DNA]</scope>
    <source>
        <strain evidence="4 5">CBS 27337</strain>
    </source>
</reference>
<feature type="compositionally biased region" description="Polar residues" evidence="1">
    <location>
        <begin position="799"/>
        <end position="808"/>
    </location>
</feature>
<feature type="region of interest" description="Disordered" evidence="1">
    <location>
        <begin position="84"/>
        <end position="105"/>
    </location>
</feature>
<feature type="region of interest" description="Disordered" evidence="1">
    <location>
        <begin position="1230"/>
        <end position="1292"/>
    </location>
</feature>
<keyword evidence="2" id="KW-0812">Transmembrane</keyword>
<dbReference type="STRING" id="5601.A0A0D2FXQ4"/>
<feature type="region of interest" description="Disordered" evidence="1">
    <location>
        <begin position="562"/>
        <end position="581"/>
    </location>
</feature>
<organism evidence="4 5">
    <name type="scientific">Phialophora macrospora</name>
    <dbReference type="NCBI Taxonomy" id="1851006"/>
    <lineage>
        <taxon>Eukaryota</taxon>
        <taxon>Fungi</taxon>
        <taxon>Dikarya</taxon>
        <taxon>Ascomycota</taxon>
        <taxon>Pezizomycotina</taxon>
        <taxon>Eurotiomycetes</taxon>
        <taxon>Chaetothyriomycetidae</taxon>
        <taxon>Chaetothyriales</taxon>
        <taxon>Herpotrichiellaceae</taxon>
        <taxon>Phialophora</taxon>
    </lineage>
</organism>
<name>A0A0D2FXQ4_9EURO</name>
<feature type="signal peptide" evidence="3">
    <location>
        <begin position="1"/>
        <end position="22"/>
    </location>
</feature>
<feature type="region of interest" description="Disordered" evidence="1">
    <location>
        <begin position="1422"/>
        <end position="1525"/>
    </location>
</feature>
<gene>
    <name evidence="4" type="ORF">PV04_03431</name>
</gene>
<evidence type="ECO:0000313" key="4">
    <source>
        <dbReference type="EMBL" id="KIW71245.1"/>
    </source>
</evidence>
<feature type="transmembrane region" description="Helical" evidence="2">
    <location>
        <begin position="256"/>
        <end position="275"/>
    </location>
</feature>
<accession>A0A0D2FXQ4</accession>
<feature type="region of interest" description="Disordered" evidence="1">
    <location>
        <begin position="673"/>
        <end position="693"/>
    </location>
</feature>
<feature type="compositionally biased region" description="Low complexity" evidence="1">
    <location>
        <begin position="84"/>
        <end position="94"/>
    </location>
</feature>
<feature type="compositionally biased region" description="Low complexity" evidence="1">
    <location>
        <begin position="895"/>
        <end position="911"/>
    </location>
</feature>
<dbReference type="EMBL" id="KN846957">
    <property type="protein sequence ID" value="KIW71245.1"/>
    <property type="molecule type" value="Genomic_DNA"/>
</dbReference>
<dbReference type="HOGENOM" id="CLU_236665_0_0_1"/>
<evidence type="ECO:0000256" key="3">
    <source>
        <dbReference type="SAM" id="SignalP"/>
    </source>
</evidence>